<name>A0A5C3L158_COPMA</name>
<dbReference type="STRING" id="230819.A0A5C3L158"/>
<dbReference type="AlphaFoldDB" id="A0A5C3L158"/>
<dbReference type="SUPFAM" id="SSF54695">
    <property type="entry name" value="POZ domain"/>
    <property type="match status" value="1"/>
</dbReference>
<gene>
    <name evidence="2" type="ORF">FA15DRAFT_654439</name>
</gene>
<keyword evidence="3" id="KW-1185">Reference proteome</keyword>
<evidence type="ECO:0000313" key="2">
    <source>
        <dbReference type="EMBL" id="TFK26263.1"/>
    </source>
</evidence>
<dbReference type="EMBL" id="ML210176">
    <property type="protein sequence ID" value="TFK26263.1"/>
    <property type="molecule type" value="Genomic_DNA"/>
</dbReference>
<proteinExistence type="predicted"/>
<evidence type="ECO:0000313" key="3">
    <source>
        <dbReference type="Proteomes" id="UP000307440"/>
    </source>
</evidence>
<evidence type="ECO:0000256" key="1">
    <source>
        <dbReference type="SAM" id="MobiDB-lite"/>
    </source>
</evidence>
<evidence type="ECO:0008006" key="4">
    <source>
        <dbReference type="Google" id="ProtNLM"/>
    </source>
</evidence>
<reference evidence="2 3" key="1">
    <citation type="journal article" date="2019" name="Nat. Ecol. Evol.">
        <title>Megaphylogeny resolves global patterns of mushroom evolution.</title>
        <authorList>
            <person name="Varga T."/>
            <person name="Krizsan K."/>
            <person name="Foldi C."/>
            <person name="Dima B."/>
            <person name="Sanchez-Garcia M."/>
            <person name="Sanchez-Ramirez S."/>
            <person name="Szollosi G.J."/>
            <person name="Szarkandi J.G."/>
            <person name="Papp V."/>
            <person name="Albert L."/>
            <person name="Andreopoulos W."/>
            <person name="Angelini C."/>
            <person name="Antonin V."/>
            <person name="Barry K.W."/>
            <person name="Bougher N.L."/>
            <person name="Buchanan P."/>
            <person name="Buyck B."/>
            <person name="Bense V."/>
            <person name="Catcheside P."/>
            <person name="Chovatia M."/>
            <person name="Cooper J."/>
            <person name="Damon W."/>
            <person name="Desjardin D."/>
            <person name="Finy P."/>
            <person name="Geml J."/>
            <person name="Haridas S."/>
            <person name="Hughes K."/>
            <person name="Justo A."/>
            <person name="Karasinski D."/>
            <person name="Kautmanova I."/>
            <person name="Kiss B."/>
            <person name="Kocsube S."/>
            <person name="Kotiranta H."/>
            <person name="LaButti K.M."/>
            <person name="Lechner B.E."/>
            <person name="Liimatainen K."/>
            <person name="Lipzen A."/>
            <person name="Lukacs Z."/>
            <person name="Mihaltcheva S."/>
            <person name="Morgado L.N."/>
            <person name="Niskanen T."/>
            <person name="Noordeloos M.E."/>
            <person name="Ohm R.A."/>
            <person name="Ortiz-Santana B."/>
            <person name="Ovrebo C."/>
            <person name="Racz N."/>
            <person name="Riley R."/>
            <person name="Savchenko A."/>
            <person name="Shiryaev A."/>
            <person name="Soop K."/>
            <person name="Spirin V."/>
            <person name="Szebenyi C."/>
            <person name="Tomsovsky M."/>
            <person name="Tulloss R.E."/>
            <person name="Uehling J."/>
            <person name="Grigoriev I.V."/>
            <person name="Vagvolgyi C."/>
            <person name="Papp T."/>
            <person name="Martin F.M."/>
            <person name="Miettinen O."/>
            <person name="Hibbett D.S."/>
            <person name="Nagy L.G."/>
        </authorList>
    </citation>
    <scope>NUCLEOTIDE SEQUENCE [LARGE SCALE GENOMIC DNA]</scope>
    <source>
        <strain evidence="2 3">CBS 121175</strain>
    </source>
</reference>
<dbReference type="InterPro" id="IPR011333">
    <property type="entry name" value="SKP1/BTB/POZ_sf"/>
</dbReference>
<dbReference type="Proteomes" id="UP000307440">
    <property type="component" value="Unassembled WGS sequence"/>
</dbReference>
<dbReference type="OrthoDB" id="3199068at2759"/>
<sequence>MTEASSTPNLGTPDESYYWDSAVFLVEGCLFKVPKYHIVKGSSYFTKTFGLLPNQTDVVDEFLVLDKASHSGGESSHLTQCPIALGGISAADFRNLLGVLYPKTIQIKLTLTKMQWISVLKVSTLWYFKGIRKLAIEQLDSFNLGPVERVCLGKQYNVSMWLLNGYDELVKRGAIIAMDDAKKIGLESAVQLYICRQEQLHAIDADYLDKAFAKELAVMSEREQEHLTEEDIASLEEAKKTREQVRQQAEMDRVAYELEQARLVEQAELERVRKERERQLAMEKQRACEEERRRRASPKF</sequence>
<feature type="region of interest" description="Disordered" evidence="1">
    <location>
        <begin position="280"/>
        <end position="300"/>
    </location>
</feature>
<protein>
    <recommendedName>
        <fullName evidence="4">BTB domain-containing protein</fullName>
    </recommendedName>
</protein>
<organism evidence="2 3">
    <name type="scientific">Coprinopsis marcescibilis</name>
    <name type="common">Agaric fungus</name>
    <name type="synonym">Psathyrella marcescibilis</name>
    <dbReference type="NCBI Taxonomy" id="230819"/>
    <lineage>
        <taxon>Eukaryota</taxon>
        <taxon>Fungi</taxon>
        <taxon>Dikarya</taxon>
        <taxon>Basidiomycota</taxon>
        <taxon>Agaricomycotina</taxon>
        <taxon>Agaricomycetes</taxon>
        <taxon>Agaricomycetidae</taxon>
        <taxon>Agaricales</taxon>
        <taxon>Agaricineae</taxon>
        <taxon>Psathyrellaceae</taxon>
        <taxon>Coprinopsis</taxon>
    </lineage>
</organism>
<feature type="compositionally biased region" description="Basic and acidic residues" evidence="1">
    <location>
        <begin position="280"/>
        <end position="293"/>
    </location>
</feature>
<accession>A0A5C3L158</accession>